<comment type="caution">
    <text evidence="1">The sequence shown here is derived from an EMBL/GenBank/DDBJ whole genome shotgun (WGS) entry which is preliminary data.</text>
</comment>
<dbReference type="AlphaFoldDB" id="A0A9P9WHT8"/>
<proteinExistence type="predicted"/>
<evidence type="ECO:0000313" key="1">
    <source>
        <dbReference type="EMBL" id="KAI1864621.1"/>
    </source>
</evidence>
<dbReference type="EMBL" id="JAFIMR010000023">
    <property type="protein sequence ID" value="KAI1864621.1"/>
    <property type="molecule type" value="Genomic_DNA"/>
</dbReference>
<organism evidence="1 2">
    <name type="scientific">Neoarthrinium moseri</name>
    <dbReference type="NCBI Taxonomy" id="1658444"/>
    <lineage>
        <taxon>Eukaryota</taxon>
        <taxon>Fungi</taxon>
        <taxon>Dikarya</taxon>
        <taxon>Ascomycota</taxon>
        <taxon>Pezizomycotina</taxon>
        <taxon>Sordariomycetes</taxon>
        <taxon>Xylariomycetidae</taxon>
        <taxon>Amphisphaeriales</taxon>
        <taxon>Apiosporaceae</taxon>
        <taxon>Neoarthrinium</taxon>
    </lineage>
</organism>
<protein>
    <submittedName>
        <fullName evidence="1">Uncharacterized protein</fullName>
    </submittedName>
</protein>
<dbReference type="Proteomes" id="UP000829685">
    <property type="component" value="Unassembled WGS sequence"/>
</dbReference>
<name>A0A9P9WHT8_9PEZI</name>
<sequence>MERSQEWDGHGIFTTETLREAVQELTLINTSMRPPAKTCYSKSINKVTAPDRRRCTQVDSPNAVYMYEFPTFEGVKLCSDAKHFFSIACGISVCDEGISRAVSDAANDILIGDYAEAADQHTLEILQRTGAAAFAFLELCYIAGYLEGWHLDVLVACTVQFRVLSYYRDHTRPSLPDTVFGSRMSRLESHRMIDIGIAPPIIVASLVSAQKIDAQQYRDLCRTSVLLNDLIDIRSDAARKQRENPVLRGMSQNMCEYLGGQMRECISSVARMVETGMLTALVTLGFCNWMLMASHHKVHENIVGVEEFASIGCCDYGGREEYRKLLTVLEPLGTSTDVAPDVRMTRANLEQLYCRSRLSSETHLAWLADAARTLLNPYNMRRMVDIGHFRWVGNVGDVEYCP</sequence>
<gene>
    <name evidence="1" type="ORF">JX265_008345</name>
</gene>
<reference evidence="1" key="1">
    <citation type="submission" date="2021-03" db="EMBL/GenBank/DDBJ databases">
        <title>Revisited historic fungal species revealed as producer of novel bioactive compounds through whole genome sequencing and comparative genomics.</title>
        <authorList>
            <person name="Vignolle G.A."/>
            <person name="Hochenegger N."/>
            <person name="Mach R.L."/>
            <person name="Mach-Aigner A.R."/>
            <person name="Javad Rahimi M."/>
            <person name="Salim K.A."/>
            <person name="Chan C.M."/>
            <person name="Lim L.B.L."/>
            <person name="Cai F."/>
            <person name="Druzhinina I.S."/>
            <person name="U'Ren J.M."/>
            <person name="Derntl C."/>
        </authorList>
    </citation>
    <scope>NUCLEOTIDE SEQUENCE</scope>
    <source>
        <strain evidence="1">TUCIM 5799</strain>
    </source>
</reference>
<evidence type="ECO:0000313" key="2">
    <source>
        <dbReference type="Proteomes" id="UP000829685"/>
    </source>
</evidence>
<accession>A0A9P9WHT8</accession>
<keyword evidence="2" id="KW-1185">Reference proteome</keyword>